<comment type="similarity">
    <text evidence="1">Belongs to the gamma-glutamylcyclotransferase family.</text>
</comment>
<evidence type="ECO:0000256" key="3">
    <source>
        <dbReference type="ARBA" id="ARBA00030602"/>
    </source>
</evidence>
<dbReference type="InterPro" id="IPR036568">
    <property type="entry name" value="GGCT-like_sf"/>
</dbReference>
<evidence type="ECO:0000259" key="4">
    <source>
        <dbReference type="Pfam" id="PF06094"/>
    </source>
</evidence>
<dbReference type="Pfam" id="PF06094">
    <property type="entry name" value="GGACT"/>
    <property type="match status" value="1"/>
</dbReference>
<organism evidence="5 6">
    <name type="scientific">Myriangium duriaei CBS 260.36</name>
    <dbReference type="NCBI Taxonomy" id="1168546"/>
    <lineage>
        <taxon>Eukaryota</taxon>
        <taxon>Fungi</taxon>
        <taxon>Dikarya</taxon>
        <taxon>Ascomycota</taxon>
        <taxon>Pezizomycotina</taxon>
        <taxon>Dothideomycetes</taxon>
        <taxon>Dothideomycetidae</taxon>
        <taxon>Myriangiales</taxon>
        <taxon>Myriangiaceae</taxon>
        <taxon>Myriangium</taxon>
    </lineage>
</organism>
<dbReference type="Proteomes" id="UP000799439">
    <property type="component" value="Unassembled WGS sequence"/>
</dbReference>
<evidence type="ECO:0000256" key="2">
    <source>
        <dbReference type="ARBA" id="ARBA00022679"/>
    </source>
</evidence>
<dbReference type="InterPro" id="IPR009288">
    <property type="entry name" value="AIG2-like_dom"/>
</dbReference>
<feature type="domain" description="Gamma-glutamylcyclotransferase AIG2-like" evidence="4">
    <location>
        <begin position="41"/>
        <end position="131"/>
    </location>
</feature>
<dbReference type="EMBL" id="ML996090">
    <property type="protein sequence ID" value="KAF2150030.1"/>
    <property type="molecule type" value="Genomic_DNA"/>
</dbReference>
<feature type="non-terminal residue" evidence="5">
    <location>
        <position position="165"/>
    </location>
</feature>
<comment type="caution">
    <text evidence="5">The sequence shown here is derived from an EMBL/GenBank/DDBJ whole genome shotgun (WGS) entry which is preliminary data.</text>
</comment>
<evidence type="ECO:0000313" key="5">
    <source>
        <dbReference type="EMBL" id="KAF2150030.1"/>
    </source>
</evidence>
<protein>
    <recommendedName>
        <fullName evidence="3">Putative gamma-glutamylcyclotransferase</fullName>
    </recommendedName>
</protein>
<evidence type="ECO:0000313" key="6">
    <source>
        <dbReference type="Proteomes" id="UP000799439"/>
    </source>
</evidence>
<dbReference type="CDD" id="cd06661">
    <property type="entry name" value="GGCT_like"/>
    <property type="match status" value="1"/>
</dbReference>
<reference evidence="5" key="1">
    <citation type="journal article" date="2020" name="Stud. Mycol.">
        <title>101 Dothideomycetes genomes: a test case for predicting lifestyles and emergence of pathogens.</title>
        <authorList>
            <person name="Haridas S."/>
            <person name="Albert R."/>
            <person name="Binder M."/>
            <person name="Bloem J."/>
            <person name="Labutti K."/>
            <person name="Salamov A."/>
            <person name="Andreopoulos B."/>
            <person name="Baker S."/>
            <person name="Barry K."/>
            <person name="Bills G."/>
            <person name="Bluhm B."/>
            <person name="Cannon C."/>
            <person name="Castanera R."/>
            <person name="Culley D."/>
            <person name="Daum C."/>
            <person name="Ezra D."/>
            <person name="Gonzalez J."/>
            <person name="Henrissat B."/>
            <person name="Kuo A."/>
            <person name="Liang C."/>
            <person name="Lipzen A."/>
            <person name="Lutzoni F."/>
            <person name="Magnuson J."/>
            <person name="Mondo S."/>
            <person name="Nolan M."/>
            <person name="Ohm R."/>
            <person name="Pangilinan J."/>
            <person name="Park H.-J."/>
            <person name="Ramirez L."/>
            <person name="Alfaro M."/>
            <person name="Sun H."/>
            <person name="Tritt A."/>
            <person name="Yoshinaga Y."/>
            <person name="Zwiers L.-H."/>
            <person name="Turgeon B."/>
            <person name="Goodwin S."/>
            <person name="Spatafora J."/>
            <person name="Crous P."/>
            <person name="Grigoriev I."/>
        </authorList>
    </citation>
    <scope>NUCLEOTIDE SEQUENCE</scope>
    <source>
        <strain evidence="5">CBS 260.36</strain>
    </source>
</reference>
<dbReference type="GO" id="GO:0016740">
    <property type="term" value="F:transferase activity"/>
    <property type="evidence" value="ECO:0007669"/>
    <property type="project" value="UniProtKB-KW"/>
</dbReference>
<dbReference type="PANTHER" id="PTHR31544:SF4">
    <property type="entry name" value="GAMMA-GLUTAMYLCYCLOTRANSFERASE-RELATED"/>
    <property type="match status" value="1"/>
</dbReference>
<dbReference type="AlphaFoldDB" id="A0A9P4MDJ3"/>
<evidence type="ECO:0000256" key="1">
    <source>
        <dbReference type="ARBA" id="ARBA00008861"/>
    </source>
</evidence>
<dbReference type="PANTHER" id="PTHR31544">
    <property type="entry name" value="AIG2-LIKE PROTEIN D"/>
    <property type="match status" value="1"/>
</dbReference>
<keyword evidence="6" id="KW-1185">Reference proteome</keyword>
<proteinExistence type="inferred from homology"/>
<dbReference type="Gene3D" id="3.10.490.10">
    <property type="entry name" value="Gamma-glutamyl cyclotransferase-like"/>
    <property type="match status" value="1"/>
</dbReference>
<gene>
    <name evidence="5" type="ORF">K461DRAFT_260023</name>
</gene>
<keyword evidence="2" id="KW-0808">Transferase</keyword>
<dbReference type="OrthoDB" id="3262926at2759"/>
<sequence length="165" mass="18417">MGYDASHSHFANKMASAPPGWFFEPVVTPKVDLSGSPTGPYFMYGSLMDLTLLVDLLGLIEEPELRPAYIVGYHRKMWGPYPALLKGPPGAIVEGAVYRVQSEQEAKRLARYETRKYKARSCAITYTDGKQPAEEQGHTFRFFGGAEDLNEGSFDLRTYLKTAGR</sequence>
<dbReference type="SUPFAM" id="SSF110857">
    <property type="entry name" value="Gamma-glutamyl cyclotransferase-like"/>
    <property type="match status" value="1"/>
</dbReference>
<accession>A0A9P4MDJ3</accession>
<name>A0A9P4MDJ3_9PEZI</name>
<dbReference type="InterPro" id="IPR013024">
    <property type="entry name" value="GGCT-like"/>
</dbReference>
<dbReference type="InterPro" id="IPR045038">
    <property type="entry name" value="AIG2-like"/>
</dbReference>